<reference evidence="2 3" key="1">
    <citation type="submission" date="2023-02" db="EMBL/GenBank/DDBJ databases">
        <title>LHISI_Scaffold_Assembly.</title>
        <authorList>
            <person name="Stuart O.P."/>
            <person name="Cleave R."/>
            <person name="Magrath M.J.L."/>
            <person name="Mikheyev A.S."/>
        </authorList>
    </citation>
    <scope>NUCLEOTIDE SEQUENCE [LARGE SCALE GENOMIC DNA]</scope>
    <source>
        <strain evidence="2">Daus_M_001</strain>
        <tissue evidence="2">Leg muscle</tissue>
    </source>
</reference>
<protein>
    <submittedName>
        <fullName evidence="2">Uncharacterized protein</fullName>
    </submittedName>
</protein>
<feature type="region of interest" description="Disordered" evidence="1">
    <location>
        <begin position="73"/>
        <end position="107"/>
    </location>
</feature>
<feature type="region of interest" description="Disordered" evidence="1">
    <location>
        <begin position="1"/>
        <end position="45"/>
    </location>
</feature>
<evidence type="ECO:0000256" key="1">
    <source>
        <dbReference type="SAM" id="MobiDB-lite"/>
    </source>
</evidence>
<evidence type="ECO:0000313" key="2">
    <source>
        <dbReference type="EMBL" id="KAJ8896244.1"/>
    </source>
</evidence>
<organism evidence="2 3">
    <name type="scientific">Dryococelus australis</name>
    <dbReference type="NCBI Taxonomy" id="614101"/>
    <lineage>
        <taxon>Eukaryota</taxon>
        <taxon>Metazoa</taxon>
        <taxon>Ecdysozoa</taxon>
        <taxon>Arthropoda</taxon>
        <taxon>Hexapoda</taxon>
        <taxon>Insecta</taxon>
        <taxon>Pterygota</taxon>
        <taxon>Neoptera</taxon>
        <taxon>Polyneoptera</taxon>
        <taxon>Phasmatodea</taxon>
        <taxon>Verophasmatodea</taxon>
        <taxon>Anareolatae</taxon>
        <taxon>Phasmatidae</taxon>
        <taxon>Eurycanthinae</taxon>
        <taxon>Dryococelus</taxon>
    </lineage>
</organism>
<dbReference type="Proteomes" id="UP001159363">
    <property type="component" value="Chromosome 1"/>
</dbReference>
<name>A0ABQ9IJ61_9NEOP</name>
<sequence>MTSPSEDVPIPPSENQKEIVGNSNQFSMPNRQPLPGTSRQATGSCRITEITYERELVESLEWSKALIEKSKKNLDKEGKPKRQRHSSIKLSDSEEQQNDPRLDDSDSDLDLIVEKKLPNDEGATCMFCDGRFCDDKGGDEWVMFLCAPCGHTMIAQLKFTHLELYTPFQLKEWAIVRHVVPAGVIPSCYRNQLESLPRPRIFFCLEVFPRNDRLCSLLARHYMPLRSTSLF</sequence>
<gene>
    <name evidence="2" type="ORF">PR048_001587</name>
</gene>
<keyword evidence="3" id="KW-1185">Reference proteome</keyword>
<comment type="caution">
    <text evidence="2">The sequence shown here is derived from an EMBL/GenBank/DDBJ whole genome shotgun (WGS) entry which is preliminary data.</text>
</comment>
<proteinExistence type="predicted"/>
<evidence type="ECO:0000313" key="3">
    <source>
        <dbReference type="Proteomes" id="UP001159363"/>
    </source>
</evidence>
<feature type="compositionally biased region" description="Polar residues" evidence="1">
    <location>
        <begin position="21"/>
        <end position="45"/>
    </location>
</feature>
<accession>A0ABQ9IJ61</accession>
<dbReference type="EMBL" id="JARBHB010000001">
    <property type="protein sequence ID" value="KAJ8896244.1"/>
    <property type="molecule type" value="Genomic_DNA"/>
</dbReference>